<dbReference type="AlphaFoldDB" id="A0A0C2IA79"/>
<gene>
    <name evidence="2" type="ORF">RF11_02527</name>
</gene>
<feature type="compositionally biased region" description="Basic and acidic residues" evidence="1">
    <location>
        <begin position="93"/>
        <end position="108"/>
    </location>
</feature>
<accession>A0A0C2IA79</accession>
<dbReference type="Proteomes" id="UP000031668">
    <property type="component" value="Unassembled WGS sequence"/>
</dbReference>
<evidence type="ECO:0000256" key="1">
    <source>
        <dbReference type="SAM" id="MobiDB-lite"/>
    </source>
</evidence>
<feature type="region of interest" description="Disordered" evidence="1">
    <location>
        <begin position="46"/>
        <end position="108"/>
    </location>
</feature>
<evidence type="ECO:0000313" key="2">
    <source>
        <dbReference type="EMBL" id="KII62183.1"/>
    </source>
</evidence>
<dbReference type="EMBL" id="JWZT01005094">
    <property type="protein sequence ID" value="KII62183.1"/>
    <property type="molecule type" value="Genomic_DNA"/>
</dbReference>
<evidence type="ECO:0000313" key="3">
    <source>
        <dbReference type="Proteomes" id="UP000031668"/>
    </source>
</evidence>
<keyword evidence="3" id="KW-1185">Reference proteome</keyword>
<comment type="caution">
    <text evidence="2">The sequence shown here is derived from an EMBL/GenBank/DDBJ whole genome shotgun (WGS) entry which is preliminary data.</text>
</comment>
<proteinExistence type="predicted"/>
<sequence length="108" mass="12041">MSRQKDFIIQTLNTLKLEMEIETFSSSETKDIYDTIHSLLKRLNVSRSAENQPPKSDSVVPTSLLSEIINKKNGSGKPKTKKSDKQPILNGVKGEKVGNKKPKNDDKG</sequence>
<organism evidence="2 3">
    <name type="scientific">Thelohanellus kitauei</name>
    <name type="common">Myxosporean</name>
    <dbReference type="NCBI Taxonomy" id="669202"/>
    <lineage>
        <taxon>Eukaryota</taxon>
        <taxon>Metazoa</taxon>
        <taxon>Cnidaria</taxon>
        <taxon>Myxozoa</taxon>
        <taxon>Myxosporea</taxon>
        <taxon>Bivalvulida</taxon>
        <taxon>Platysporina</taxon>
        <taxon>Myxobolidae</taxon>
        <taxon>Thelohanellus</taxon>
    </lineage>
</organism>
<name>A0A0C2IA79_THEKT</name>
<protein>
    <submittedName>
        <fullName evidence="2">Uncharacterized protein</fullName>
    </submittedName>
</protein>
<feature type="compositionally biased region" description="Polar residues" evidence="1">
    <location>
        <begin position="46"/>
        <end position="65"/>
    </location>
</feature>
<reference evidence="2 3" key="1">
    <citation type="journal article" date="2014" name="Genome Biol. Evol.">
        <title>The genome of the myxosporean Thelohanellus kitauei shows adaptations to nutrient acquisition within its fish host.</title>
        <authorList>
            <person name="Yang Y."/>
            <person name="Xiong J."/>
            <person name="Zhou Z."/>
            <person name="Huo F."/>
            <person name="Miao W."/>
            <person name="Ran C."/>
            <person name="Liu Y."/>
            <person name="Zhang J."/>
            <person name="Feng J."/>
            <person name="Wang M."/>
            <person name="Wang M."/>
            <person name="Wang L."/>
            <person name="Yao B."/>
        </authorList>
    </citation>
    <scope>NUCLEOTIDE SEQUENCE [LARGE SCALE GENOMIC DNA]</scope>
    <source>
        <strain evidence="2">Wuqing</strain>
    </source>
</reference>